<dbReference type="Pfam" id="PF00364">
    <property type="entry name" value="Biotin_lipoyl"/>
    <property type="match status" value="1"/>
</dbReference>
<comment type="subunit">
    <text evidence="3">Forms a 24-polypeptide structural core with octahedral symmetry.</text>
</comment>
<accession>A0A158DRT3</accession>
<evidence type="ECO:0000256" key="6">
    <source>
        <dbReference type="ARBA" id="ARBA00023315"/>
    </source>
</evidence>
<dbReference type="Gene3D" id="4.10.320.10">
    <property type="entry name" value="E3-binding domain"/>
    <property type="match status" value="1"/>
</dbReference>
<feature type="domain" description="Peripheral subunit-binding (PSBD)" evidence="9">
    <location>
        <begin position="115"/>
        <end position="152"/>
    </location>
</feature>
<evidence type="ECO:0000256" key="2">
    <source>
        <dbReference type="ARBA" id="ARBA00007317"/>
    </source>
</evidence>
<dbReference type="AlphaFoldDB" id="A0A158DRT3"/>
<dbReference type="SUPFAM" id="SSF51230">
    <property type="entry name" value="Single hybrid motif"/>
    <property type="match status" value="1"/>
</dbReference>
<evidence type="ECO:0000256" key="3">
    <source>
        <dbReference type="ARBA" id="ARBA00011484"/>
    </source>
</evidence>
<dbReference type="PROSITE" id="PS00189">
    <property type="entry name" value="LIPOYL"/>
    <property type="match status" value="1"/>
</dbReference>
<dbReference type="SUPFAM" id="SSF52777">
    <property type="entry name" value="CoA-dependent acyltransferases"/>
    <property type="match status" value="1"/>
</dbReference>
<dbReference type="InterPro" id="IPR003016">
    <property type="entry name" value="2-oxoA_DH_lipoyl-BS"/>
</dbReference>
<dbReference type="InterPro" id="IPR011053">
    <property type="entry name" value="Single_hybrid_motif"/>
</dbReference>
<dbReference type="PROSITE" id="PS50968">
    <property type="entry name" value="BIOTINYL_LIPOYL"/>
    <property type="match status" value="1"/>
</dbReference>
<organism evidence="10 11">
    <name type="scientific">Caballeronia hypogeia</name>
    <dbReference type="NCBI Taxonomy" id="1777140"/>
    <lineage>
        <taxon>Bacteria</taxon>
        <taxon>Pseudomonadati</taxon>
        <taxon>Pseudomonadota</taxon>
        <taxon>Betaproteobacteria</taxon>
        <taxon>Burkholderiales</taxon>
        <taxon>Burkholderiaceae</taxon>
        <taxon>Caballeronia</taxon>
    </lineage>
</organism>
<dbReference type="PROSITE" id="PS51826">
    <property type="entry name" value="PSBD"/>
    <property type="match status" value="1"/>
</dbReference>
<protein>
    <recommendedName>
        <fullName evidence="7">Dihydrolipoamide acetyltransferase component of pyruvate dehydrogenase complex</fullName>
        <ecNumber evidence="7">2.3.1.-</ecNumber>
    </recommendedName>
</protein>
<dbReference type="CDD" id="cd06849">
    <property type="entry name" value="lipoyl_domain"/>
    <property type="match status" value="1"/>
</dbReference>
<dbReference type="InterPro" id="IPR004167">
    <property type="entry name" value="PSBD"/>
</dbReference>
<evidence type="ECO:0000256" key="5">
    <source>
        <dbReference type="ARBA" id="ARBA00022823"/>
    </source>
</evidence>
<dbReference type="Pfam" id="PF02817">
    <property type="entry name" value="E3_binding"/>
    <property type="match status" value="1"/>
</dbReference>
<comment type="cofactor">
    <cofactor evidence="1 7">
        <name>(R)-lipoate</name>
        <dbReference type="ChEBI" id="CHEBI:83088"/>
    </cofactor>
</comment>
<dbReference type="GO" id="GO:0005737">
    <property type="term" value="C:cytoplasm"/>
    <property type="evidence" value="ECO:0007669"/>
    <property type="project" value="TreeGrafter"/>
</dbReference>
<dbReference type="FunFam" id="2.40.50.100:FF:000079">
    <property type="entry name" value="Dihydrolipoamide acetyltransferase component of pyruvate dehydrogenase complex"/>
    <property type="match status" value="1"/>
</dbReference>
<dbReference type="InterPro" id="IPR036625">
    <property type="entry name" value="E3-bd_dom_sf"/>
</dbReference>
<dbReference type="Proteomes" id="UP000054851">
    <property type="component" value="Unassembled WGS sequence"/>
</dbReference>
<dbReference type="PANTHER" id="PTHR43178:SF12">
    <property type="entry name" value="DIHYDROLIPOAMIDE ACETYLTRANSFERASE COMPONENT OF PYRUVATE DEHYDROGENASE COMPLEX"/>
    <property type="match status" value="1"/>
</dbReference>
<evidence type="ECO:0000259" key="8">
    <source>
        <dbReference type="PROSITE" id="PS50968"/>
    </source>
</evidence>
<evidence type="ECO:0000256" key="7">
    <source>
        <dbReference type="RuleBase" id="RU003423"/>
    </source>
</evidence>
<dbReference type="RefSeq" id="WP_061172448.1">
    <property type="nucleotide sequence ID" value="NZ_FCOA02000057.1"/>
</dbReference>
<dbReference type="InterPro" id="IPR023213">
    <property type="entry name" value="CAT-like_dom_sf"/>
</dbReference>
<dbReference type="GO" id="GO:0031405">
    <property type="term" value="F:lipoic acid binding"/>
    <property type="evidence" value="ECO:0007669"/>
    <property type="project" value="TreeGrafter"/>
</dbReference>
<comment type="similarity">
    <text evidence="2 7">Belongs to the 2-oxoacid dehydrogenase family.</text>
</comment>
<keyword evidence="11" id="KW-1185">Reference proteome</keyword>
<feature type="domain" description="Lipoyl-binding" evidence="8">
    <location>
        <begin position="1"/>
        <end position="76"/>
    </location>
</feature>
<keyword evidence="4 7" id="KW-0808">Transferase</keyword>
<gene>
    <name evidence="10" type="ORF">AWB79_07454</name>
</gene>
<comment type="caution">
    <text evidence="10">The sequence shown here is derived from an EMBL/GenBank/DDBJ whole genome shotgun (WGS) entry which is preliminary data.</text>
</comment>
<name>A0A158DRT3_9BURK</name>
<dbReference type="SUPFAM" id="SSF47005">
    <property type="entry name" value="Peripheral subunit-binding domain of 2-oxo acid dehydrogenase complex"/>
    <property type="match status" value="1"/>
</dbReference>
<evidence type="ECO:0000313" key="10">
    <source>
        <dbReference type="EMBL" id="SAK97331.1"/>
    </source>
</evidence>
<dbReference type="PANTHER" id="PTHR43178">
    <property type="entry name" value="DIHYDROLIPOAMIDE ACETYLTRANSFERASE COMPONENT OF PYRUVATE DEHYDROGENASE COMPLEX"/>
    <property type="match status" value="1"/>
</dbReference>
<dbReference type="InterPro" id="IPR050743">
    <property type="entry name" value="2-oxoacid_DH_E2_comp"/>
</dbReference>
<dbReference type="InterPro" id="IPR000089">
    <property type="entry name" value="Biotin_lipoyl"/>
</dbReference>
<dbReference type="InterPro" id="IPR001078">
    <property type="entry name" value="2-oxoacid_DH_actylTfrase"/>
</dbReference>
<dbReference type="Pfam" id="PF00198">
    <property type="entry name" value="2-oxoacid_dh"/>
    <property type="match status" value="1"/>
</dbReference>
<dbReference type="EMBL" id="FCOA02000057">
    <property type="protein sequence ID" value="SAK97331.1"/>
    <property type="molecule type" value="Genomic_DNA"/>
</dbReference>
<reference evidence="10" key="1">
    <citation type="submission" date="2016-01" db="EMBL/GenBank/DDBJ databases">
        <authorList>
            <person name="Peeters C."/>
        </authorList>
    </citation>
    <scope>NUCLEOTIDE SEQUENCE</scope>
    <source>
        <strain evidence="10">LMG 29322</strain>
    </source>
</reference>
<sequence>MKVFKLPDLGEGLQEAEIVEWHVKAGDEVRADQPLLSVETAKAIVEIPSPYAGRIAKLFGQAGEIVHLGGPLVAFEGEGGDTDAGTVVGHMDVGRQVVHEAPAALGGGAGAVSIKAIPAVRALARKLDVDLTMVTPSGPEGVVTAADVQRAAKTLAELGPPEVLRGVRRAMAQNMARAQSEVAAATVIDDADIHAWSAHADVTIRLIRALAAGCRVEPGLNAWFDGHAGRRHVLAKIDLGIAVDLPEGLFVPVLRDIVHRDATDLRAGLDRMRADIRARKIPPEELRNNTITLSNFGMIAGKYAAPIVVPPTVAILGAGRIHEQVVAQDGAPAVHRIVPLSLTFDHRVVTGGEAARFLAAVIEDLEKPQ</sequence>
<proteinExistence type="inferred from homology"/>
<evidence type="ECO:0000256" key="1">
    <source>
        <dbReference type="ARBA" id="ARBA00001938"/>
    </source>
</evidence>
<evidence type="ECO:0000313" key="11">
    <source>
        <dbReference type="Proteomes" id="UP000054851"/>
    </source>
</evidence>
<dbReference type="EC" id="2.3.1.-" evidence="7"/>
<dbReference type="GO" id="GO:0016407">
    <property type="term" value="F:acetyltransferase activity"/>
    <property type="evidence" value="ECO:0007669"/>
    <property type="project" value="TreeGrafter"/>
</dbReference>
<evidence type="ECO:0000256" key="4">
    <source>
        <dbReference type="ARBA" id="ARBA00022679"/>
    </source>
</evidence>
<dbReference type="STRING" id="1777140.AWB79_07454"/>
<keyword evidence="6 7" id="KW-0012">Acyltransferase</keyword>
<evidence type="ECO:0000259" key="9">
    <source>
        <dbReference type="PROSITE" id="PS51826"/>
    </source>
</evidence>
<keyword evidence="5 7" id="KW-0450">Lipoyl</keyword>
<dbReference type="Gene3D" id="2.40.50.100">
    <property type="match status" value="1"/>
</dbReference>
<dbReference type="Gene3D" id="3.30.559.10">
    <property type="entry name" value="Chloramphenicol acetyltransferase-like domain"/>
    <property type="match status" value="1"/>
</dbReference>
<dbReference type="OrthoDB" id="9805770at2"/>